<reference evidence="1" key="2">
    <citation type="submission" date="2020-11" db="EMBL/GenBank/DDBJ databases">
        <authorList>
            <person name="McCartney M.A."/>
            <person name="Auch B."/>
            <person name="Kono T."/>
            <person name="Mallez S."/>
            <person name="Becker A."/>
            <person name="Gohl D.M."/>
            <person name="Silverstein K.A.T."/>
            <person name="Koren S."/>
            <person name="Bechman K.B."/>
            <person name="Herman A."/>
            <person name="Abrahante J.E."/>
            <person name="Garbe J."/>
        </authorList>
    </citation>
    <scope>NUCLEOTIDE SEQUENCE</scope>
    <source>
        <strain evidence="1">Duluth1</strain>
        <tissue evidence="1">Whole animal</tissue>
    </source>
</reference>
<proteinExistence type="predicted"/>
<name>A0A9D4I0A4_DREPO</name>
<dbReference type="AlphaFoldDB" id="A0A9D4I0A4"/>
<sequence length="80" mass="8633">MTTTIARLPRVKTAPRALTFKTRTHAHVHRAGEATTVIRSVAGSGQIHLASLRAQTIHRITKTTLSVPGLLTHQKADGSM</sequence>
<gene>
    <name evidence="1" type="ORF">DPMN_048564</name>
</gene>
<dbReference type="EMBL" id="JAIWYP010000011">
    <property type="protein sequence ID" value="KAH3741835.1"/>
    <property type="molecule type" value="Genomic_DNA"/>
</dbReference>
<keyword evidence="2" id="KW-1185">Reference proteome</keyword>
<reference evidence="1" key="1">
    <citation type="journal article" date="2019" name="bioRxiv">
        <title>The Genome of the Zebra Mussel, Dreissena polymorpha: A Resource for Invasive Species Research.</title>
        <authorList>
            <person name="McCartney M.A."/>
            <person name="Auch B."/>
            <person name="Kono T."/>
            <person name="Mallez S."/>
            <person name="Zhang Y."/>
            <person name="Obille A."/>
            <person name="Becker A."/>
            <person name="Abrahante J.E."/>
            <person name="Garbe J."/>
            <person name="Badalamenti J.P."/>
            <person name="Herman A."/>
            <person name="Mangelson H."/>
            <person name="Liachko I."/>
            <person name="Sullivan S."/>
            <person name="Sone E.D."/>
            <person name="Koren S."/>
            <person name="Silverstein K.A.T."/>
            <person name="Beckman K.B."/>
            <person name="Gohl D.M."/>
        </authorList>
    </citation>
    <scope>NUCLEOTIDE SEQUENCE</scope>
    <source>
        <strain evidence="1">Duluth1</strain>
        <tissue evidence="1">Whole animal</tissue>
    </source>
</reference>
<accession>A0A9D4I0A4</accession>
<dbReference type="Proteomes" id="UP000828390">
    <property type="component" value="Unassembled WGS sequence"/>
</dbReference>
<protein>
    <submittedName>
        <fullName evidence="1">Uncharacterized protein</fullName>
    </submittedName>
</protein>
<evidence type="ECO:0000313" key="1">
    <source>
        <dbReference type="EMBL" id="KAH3741835.1"/>
    </source>
</evidence>
<organism evidence="1 2">
    <name type="scientific">Dreissena polymorpha</name>
    <name type="common">Zebra mussel</name>
    <name type="synonym">Mytilus polymorpha</name>
    <dbReference type="NCBI Taxonomy" id="45954"/>
    <lineage>
        <taxon>Eukaryota</taxon>
        <taxon>Metazoa</taxon>
        <taxon>Spiralia</taxon>
        <taxon>Lophotrochozoa</taxon>
        <taxon>Mollusca</taxon>
        <taxon>Bivalvia</taxon>
        <taxon>Autobranchia</taxon>
        <taxon>Heteroconchia</taxon>
        <taxon>Euheterodonta</taxon>
        <taxon>Imparidentia</taxon>
        <taxon>Neoheterodontei</taxon>
        <taxon>Myida</taxon>
        <taxon>Dreissenoidea</taxon>
        <taxon>Dreissenidae</taxon>
        <taxon>Dreissena</taxon>
    </lineage>
</organism>
<comment type="caution">
    <text evidence="1">The sequence shown here is derived from an EMBL/GenBank/DDBJ whole genome shotgun (WGS) entry which is preliminary data.</text>
</comment>
<evidence type="ECO:0000313" key="2">
    <source>
        <dbReference type="Proteomes" id="UP000828390"/>
    </source>
</evidence>